<dbReference type="Gene3D" id="1.20.1090.10">
    <property type="entry name" value="Dehydroquinate synthase-like - alpha domain"/>
    <property type="match status" value="1"/>
</dbReference>
<dbReference type="PANTHER" id="PTHR11496">
    <property type="entry name" value="ALCOHOL DEHYDROGENASE"/>
    <property type="match status" value="1"/>
</dbReference>
<evidence type="ECO:0000259" key="5">
    <source>
        <dbReference type="Pfam" id="PF00465"/>
    </source>
</evidence>
<dbReference type="InterPro" id="IPR056798">
    <property type="entry name" value="ADH_Fe_C"/>
</dbReference>
<dbReference type="PROSITE" id="PS00060">
    <property type="entry name" value="ADH_IRON_2"/>
    <property type="match status" value="1"/>
</dbReference>
<dbReference type="RefSeq" id="WP_085935839.1">
    <property type="nucleotide sequence ID" value="NZ_FUWJ01000006.1"/>
</dbReference>
<dbReference type="Pfam" id="PF25137">
    <property type="entry name" value="ADH_Fe_C"/>
    <property type="match status" value="1"/>
</dbReference>
<dbReference type="GO" id="GO:0046872">
    <property type="term" value="F:metal ion binding"/>
    <property type="evidence" value="ECO:0007669"/>
    <property type="project" value="InterPro"/>
</dbReference>
<evidence type="ECO:0000256" key="4">
    <source>
        <dbReference type="ARBA" id="ARBA00023027"/>
    </source>
</evidence>
<dbReference type="EMBL" id="FUWJ01000006">
    <property type="protein sequence ID" value="SKA20871.1"/>
    <property type="molecule type" value="Genomic_DNA"/>
</dbReference>
<dbReference type="InterPro" id="IPR018211">
    <property type="entry name" value="ADH_Fe_CS"/>
</dbReference>
<accession>A0A1T4RZ89</accession>
<evidence type="ECO:0000256" key="3">
    <source>
        <dbReference type="ARBA" id="ARBA00023002"/>
    </source>
</evidence>
<dbReference type="Pfam" id="PF00465">
    <property type="entry name" value="Fe-ADH"/>
    <property type="match status" value="1"/>
</dbReference>
<dbReference type="PANTHER" id="PTHR11496:SF102">
    <property type="entry name" value="ALCOHOL DEHYDROGENASE 4"/>
    <property type="match status" value="1"/>
</dbReference>
<feature type="domain" description="Alcohol dehydrogenase iron-type/glycerol dehydrogenase GldA" evidence="5">
    <location>
        <begin position="13"/>
        <end position="192"/>
    </location>
</feature>
<keyword evidence="8" id="KW-1185">Reference proteome</keyword>
<protein>
    <submittedName>
        <fullName evidence="7">Maleylacetate reductase</fullName>
    </submittedName>
</protein>
<evidence type="ECO:0000256" key="2">
    <source>
        <dbReference type="ARBA" id="ARBA00007358"/>
    </source>
</evidence>
<dbReference type="AlphaFoldDB" id="A0A1T4RZ89"/>
<evidence type="ECO:0000256" key="1">
    <source>
        <dbReference type="ARBA" id="ARBA00001962"/>
    </source>
</evidence>
<proteinExistence type="inferred from homology"/>
<sequence length="391" mass="41253">MLNGIHGHQDIERVVYGRPAGAAVLAEAERLGAERVFLTTSKSVASTELLASIKQSIGHRCAGVYGGITAHSPRSCVIEGARLATQAKADLIVAVGGGSVIDATKVMLIALWQGAESIEDLDRYRAGRPKEGAAPPAEAIRPPANAIRMLAVPTTLSAAEFNAFAGITDTRYGIKESFGHRLIVPRVIVLDPAATLATPMDLMLSTGLKAVDHAVERLCSQQAHPFVLGTSTEALKLLAAALPAHKAKPDDMETRLNLQFGMWLSIGAGTSGVGVGASHGIGHVLGAACHVPHGHTSCVMLPSVLRWNLPANADRQKRVSEAFGRPGVAAADLIAELVQSLGLPRRLSDVGVGRDRFREVAEKSMHDRAVLNNPRPITQPAQVMEILELAA</sequence>
<feature type="domain" description="Fe-containing alcohol dehydrogenase-like C-terminal" evidence="6">
    <location>
        <begin position="205"/>
        <end position="388"/>
    </location>
</feature>
<comment type="cofactor">
    <cofactor evidence="1">
        <name>Fe cation</name>
        <dbReference type="ChEBI" id="CHEBI:24875"/>
    </cofactor>
</comment>
<evidence type="ECO:0000313" key="7">
    <source>
        <dbReference type="EMBL" id="SKA20871.1"/>
    </source>
</evidence>
<gene>
    <name evidence="7" type="ORF">SAMN02745126_04155</name>
</gene>
<reference evidence="8" key="1">
    <citation type="submission" date="2017-02" db="EMBL/GenBank/DDBJ databases">
        <authorList>
            <person name="Varghese N."/>
            <person name="Submissions S."/>
        </authorList>
    </citation>
    <scope>NUCLEOTIDE SEQUENCE [LARGE SCALE GENOMIC DNA]</scope>
    <source>
        <strain evidence="8">ATCC 27094</strain>
    </source>
</reference>
<dbReference type="Proteomes" id="UP000190092">
    <property type="component" value="Unassembled WGS sequence"/>
</dbReference>
<dbReference type="GO" id="GO:0004022">
    <property type="term" value="F:alcohol dehydrogenase (NAD+) activity"/>
    <property type="evidence" value="ECO:0007669"/>
    <property type="project" value="TreeGrafter"/>
</dbReference>
<dbReference type="InterPro" id="IPR001670">
    <property type="entry name" value="ADH_Fe/GldA"/>
</dbReference>
<dbReference type="OrthoDB" id="9815791at2"/>
<comment type="similarity">
    <text evidence="2">Belongs to the iron-containing alcohol dehydrogenase family.</text>
</comment>
<dbReference type="InterPro" id="IPR039697">
    <property type="entry name" value="Alcohol_dehydrogenase_Fe"/>
</dbReference>
<organism evidence="7 8">
    <name type="scientific">Enhydrobacter aerosaccus</name>
    <dbReference type="NCBI Taxonomy" id="225324"/>
    <lineage>
        <taxon>Bacteria</taxon>
        <taxon>Pseudomonadati</taxon>
        <taxon>Pseudomonadota</taxon>
        <taxon>Alphaproteobacteria</taxon>
        <taxon>Hyphomicrobiales</taxon>
        <taxon>Enhydrobacter</taxon>
    </lineage>
</organism>
<evidence type="ECO:0000259" key="6">
    <source>
        <dbReference type="Pfam" id="PF25137"/>
    </source>
</evidence>
<dbReference type="STRING" id="225324.SAMN02745126_04155"/>
<keyword evidence="3" id="KW-0560">Oxidoreductase</keyword>
<dbReference type="Gene3D" id="3.40.50.1970">
    <property type="match status" value="1"/>
</dbReference>
<name>A0A1T4RZ89_9HYPH</name>
<evidence type="ECO:0000313" key="8">
    <source>
        <dbReference type="Proteomes" id="UP000190092"/>
    </source>
</evidence>
<dbReference type="SUPFAM" id="SSF56796">
    <property type="entry name" value="Dehydroquinate synthase-like"/>
    <property type="match status" value="1"/>
</dbReference>
<keyword evidence="4" id="KW-0520">NAD</keyword>
<dbReference type="CDD" id="cd08192">
    <property type="entry name" value="MAR-like"/>
    <property type="match status" value="1"/>
</dbReference>